<evidence type="ECO:0000313" key="9">
    <source>
        <dbReference type="WormBase" id="SRAE_2000219600"/>
    </source>
</evidence>
<dbReference type="InterPro" id="IPR016073">
    <property type="entry name" value="Skp1_comp_POZ"/>
</dbReference>
<dbReference type="GeneID" id="36379899"/>
<evidence type="ECO:0000313" key="8">
    <source>
        <dbReference type="WBParaSite" id="SRAE_2000219600.1"/>
    </source>
</evidence>
<sequence length="116" mass="13201">MDYGEEFSMNEKPTINGPNANYVKLVSSDNHKFYLPKNLVMASGTIKAMLSGPGTYNENECNVVHFKELPSHVLQKVCYYFLYKARYTNSASEIPEFKVEPEMSLELLMAANFLDC</sequence>
<dbReference type="InterPro" id="IPR011333">
    <property type="entry name" value="SKP1/BTB/POZ_sf"/>
</dbReference>
<dbReference type="InterPro" id="IPR039948">
    <property type="entry name" value="ELC1"/>
</dbReference>
<dbReference type="CTD" id="36379899"/>
<feature type="domain" description="SKP1 component POZ" evidence="5">
    <location>
        <begin position="22"/>
        <end position="81"/>
    </location>
</feature>
<dbReference type="Proteomes" id="UP000035682">
    <property type="component" value="Unplaced"/>
</dbReference>
<keyword evidence="4" id="KW-0539">Nucleus</keyword>
<comment type="similarity">
    <text evidence="2">Belongs to the SKP1 family.</text>
</comment>
<evidence type="ECO:0000256" key="4">
    <source>
        <dbReference type="ARBA" id="ARBA00023242"/>
    </source>
</evidence>
<dbReference type="InterPro" id="IPR001232">
    <property type="entry name" value="SKP1-like"/>
</dbReference>
<organism evidence="6">
    <name type="scientific">Strongyloides ratti</name>
    <name type="common">Parasitic roundworm</name>
    <dbReference type="NCBI Taxonomy" id="34506"/>
    <lineage>
        <taxon>Eukaryota</taxon>
        <taxon>Metazoa</taxon>
        <taxon>Ecdysozoa</taxon>
        <taxon>Nematoda</taxon>
        <taxon>Chromadorea</taxon>
        <taxon>Rhabditida</taxon>
        <taxon>Tylenchina</taxon>
        <taxon>Panagrolaimomorpha</taxon>
        <taxon>Strongyloidoidea</taxon>
        <taxon>Strongyloididae</taxon>
        <taxon>Strongyloides</taxon>
    </lineage>
</organism>
<dbReference type="CDD" id="cd18321">
    <property type="entry name" value="BTB_POZ_EloC"/>
    <property type="match status" value="1"/>
</dbReference>
<evidence type="ECO:0000256" key="3">
    <source>
        <dbReference type="ARBA" id="ARBA00021347"/>
    </source>
</evidence>
<name>A0A090MYP3_STRRB</name>
<proteinExistence type="inferred from homology"/>
<dbReference type="SMART" id="SM00512">
    <property type="entry name" value="Skp1"/>
    <property type="match status" value="1"/>
</dbReference>
<dbReference type="FunFam" id="3.30.710.10:FF:000035">
    <property type="entry name" value="Elongin C transcription elongation factor"/>
    <property type="match status" value="1"/>
</dbReference>
<dbReference type="EMBL" id="LN609529">
    <property type="protein sequence ID" value="CEF67534.1"/>
    <property type="molecule type" value="Genomic_DNA"/>
</dbReference>
<evidence type="ECO:0000313" key="6">
    <source>
        <dbReference type="EMBL" id="CEF67534.1"/>
    </source>
</evidence>
<dbReference type="GO" id="GO:0003746">
    <property type="term" value="F:translation elongation factor activity"/>
    <property type="evidence" value="ECO:0007669"/>
    <property type="project" value="UniProtKB-KW"/>
</dbReference>
<gene>
    <name evidence="6 8 9" type="ORF">SRAE_2000219600</name>
</gene>
<dbReference type="WBParaSite" id="SRAE_2000219600.1">
    <property type="protein sequence ID" value="SRAE_2000219600.1"/>
    <property type="gene ID" value="WBGene00262405"/>
</dbReference>
<comment type="subcellular location">
    <subcellularLocation>
        <location evidence="1">Nucleus</location>
    </subcellularLocation>
</comment>
<evidence type="ECO:0000256" key="2">
    <source>
        <dbReference type="ARBA" id="ARBA00009993"/>
    </source>
</evidence>
<reference evidence="6 7" key="1">
    <citation type="submission" date="2014-09" db="EMBL/GenBank/DDBJ databases">
        <authorList>
            <person name="Martin A.A."/>
        </authorList>
    </citation>
    <scope>NUCLEOTIDE SEQUENCE</scope>
    <source>
        <strain evidence="7">ED321</strain>
        <strain evidence="6">ED321 Heterogonic</strain>
    </source>
</reference>
<dbReference type="eggNOG" id="KOG3473">
    <property type="taxonomic scope" value="Eukaryota"/>
</dbReference>
<evidence type="ECO:0000256" key="1">
    <source>
        <dbReference type="ARBA" id="ARBA00004123"/>
    </source>
</evidence>
<protein>
    <recommendedName>
        <fullName evidence="3">Elongin-C</fullName>
    </recommendedName>
</protein>
<dbReference type="SUPFAM" id="SSF54695">
    <property type="entry name" value="POZ domain"/>
    <property type="match status" value="1"/>
</dbReference>
<accession>A0A090MYP3</accession>
<dbReference type="GO" id="GO:0006511">
    <property type="term" value="P:ubiquitin-dependent protein catabolic process"/>
    <property type="evidence" value="ECO:0007669"/>
    <property type="project" value="InterPro"/>
</dbReference>
<dbReference type="AlphaFoldDB" id="A0A090MYP3"/>
<dbReference type="Pfam" id="PF03931">
    <property type="entry name" value="Skp1_POZ"/>
    <property type="match status" value="1"/>
</dbReference>
<evidence type="ECO:0000313" key="7">
    <source>
        <dbReference type="Proteomes" id="UP000035682"/>
    </source>
</evidence>
<dbReference type="RefSeq" id="XP_024506734.1">
    <property type="nucleotide sequence ID" value="XM_024653237.1"/>
</dbReference>
<dbReference type="STRING" id="34506.A0A090MYP3"/>
<keyword evidence="6" id="KW-0648">Protein biosynthesis</keyword>
<dbReference type="GO" id="GO:0005634">
    <property type="term" value="C:nucleus"/>
    <property type="evidence" value="ECO:0007669"/>
    <property type="project" value="UniProtKB-SubCell"/>
</dbReference>
<dbReference type="PANTHER" id="PTHR20648">
    <property type="entry name" value="ELONGIN-C"/>
    <property type="match status" value="1"/>
</dbReference>
<dbReference type="Gene3D" id="3.30.710.10">
    <property type="entry name" value="Potassium Channel Kv1.1, Chain A"/>
    <property type="match status" value="1"/>
</dbReference>
<reference evidence="8" key="2">
    <citation type="submission" date="2020-12" db="UniProtKB">
        <authorList>
            <consortium name="WormBaseParasite"/>
        </authorList>
    </citation>
    <scope>IDENTIFICATION</scope>
</reference>
<dbReference type="OMA" id="AMVSPII"/>
<keyword evidence="6" id="KW-0251">Elongation factor</keyword>
<evidence type="ECO:0000259" key="5">
    <source>
        <dbReference type="Pfam" id="PF03931"/>
    </source>
</evidence>
<keyword evidence="7" id="KW-1185">Reference proteome</keyword>
<dbReference type="OrthoDB" id="249087at2759"/>
<dbReference type="WormBase" id="SRAE_2000219600">
    <property type="protein sequence ID" value="SRP09408"/>
    <property type="gene ID" value="WBGene00262405"/>
</dbReference>